<comment type="caution">
    <text evidence="2">The sequence shown here is derived from an EMBL/GenBank/DDBJ whole genome shotgun (WGS) entry which is preliminary data.</text>
</comment>
<keyword evidence="3" id="KW-1185">Reference proteome</keyword>
<organism evidence="2 3">
    <name type="scientific">Portunus trituberculatus</name>
    <name type="common">Swimming crab</name>
    <name type="synonym">Neptunus trituberculatus</name>
    <dbReference type="NCBI Taxonomy" id="210409"/>
    <lineage>
        <taxon>Eukaryota</taxon>
        <taxon>Metazoa</taxon>
        <taxon>Ecdysozoa</taxon>
        <taxon>Arthropoda</taxon>
        <taxon>Crustacea</taxon>
        <taxon>Multicrustacea</taxon>
        <taxon>Malacostraca</taxon>
        <taxon>Eumalacostraca</taxon>
        <taxon>Eucarida</taxon>
        <taxon>Decapoda</taxon>
        <taxon>Pleocyemata</taxon>
        <taxon>Brachyura</taxon>
        <taxon>Eubrachyura</taxon>
        <taxon>Portunoidea</taxon>
        <taxon>Portunidae</taxon>
        <taxon>Portuninae</taxon>
        <taxon>Portunus</taxon>
    </lineage>
</organism>
<reference evidence="2 3" key="1">
    <citation type="submission" date="2019-05" db="EMBL/GenBank/DDBJ databases">
        <title>Another draft genome of Portunus trituberculatus and its Hox gene families provides insights of decapod evolution.</title>
        <authorList>
            <person name="Jeong J.-H."/>
            <person name="Song I."/>
            <person name="Kim S."/>
            <person name="Choi T."/>
            <person name="Kim D."/>
            <person name="Ryu S."/>
            <person name="Kim W."/>
        </authorList>
    </citation>
    <scope>NUCLEOTIDE SEQUENCE [LARGE SCALE GENOMIC DNA]</scope>
    <source>
        <tissue evidence="2">Muscle</tissue>
    </source>
</reference>
<dbReference type="EMBL" id="VSRR010038837">
    <property type="protein sequence ID" value="MPC74391.1"/>
    <property type="molecule type" value="Genomic_DNA"/>
</dbReference>
<gene>
    <name evidence="2" type="ORF">E2C01_068749</name>
</gene>
<evidence type="ECO:0000313" key="2">
    <source>
        <dbReference type="EMBL" id="MPC74391.1"/>
    </source>
</evidence>
<evidence type="ECO:0000256" key="1">
    <source>
        <dbReference type="SAM" id="Phobius"/>
    </source>
</evidence>
<accession>A0A5B7HN75</accession>
<evidence type="ECO:0000313" key="3">
    <source>
        <dbReference type="Proteomes" id="UP000324222"/>
    </source>
</evidence>
<keyword evidence="1" id="KW-1133">Transmembrane helix</keyword>
<dbReference type="Proteomes" id="UP000324222">
    <property type="component" value="Unassembled WGS sequence"/>
</dbReference>
<name>A0A5B7HN75_PORTR</name>
<keyword evidence="1" id="KW-0812">Transmembrane</keyword>
<proteinExistence type="predicted"/>
<keyword evidence="1" id="KW-0472">Membrane</keyword>
<feature type="transmembrane region" description="Helical" evidence="1">
    <location>
        <begin position="58"/>
        <end position="81"/>
    </location>
</feature>
<protein>
    <submittedName>
        <fullName evidence="2">Uncharacterized protein</fullName>
    </submittedName>
</protein>
<dbReference type="AlphaFoldDB" id="A0A5B7HN75"/>
<sequence>METKFLVLCGKLSSRAREVWGRQDFSLSTSLTIPHSLTILQSCNLKCLGPDSACVVTWLGFALLGLAYFGLAWLGLAWLGFGCAWKGSRAGCEGERV</sequence>